<keyword evidence="2" id="KW-0687">Ribonucleoprotein</keyword>
<name>A0A926L4G4_9ACTN</name>
<dbReference type="GO" id="GO:0003729">
    <property type="term" value="F:mRNA binding"/>
    <property type="evidence" value="ECO:0007669"/>
    <property type="project" value="TreeGrafter"/>
</dbReference>
<dbReference type="GO" id="GO:0003735">
    <property type="term" value="F:structural constituent of ribosome"/>
    <property type="evidence" value="ECO:0007669"/>
    <property type="project" value="InterPro"/>
</dbReference>
<dbReference type="InterPro" id="IPR014719">
    <property type="entry name" value="Ribosomal_bL12_C/ClpS-like"/>
</dbReference>
<dbReference type="InterPro" id="IPR000206">
    <property type="entry name" value="Ribosomal_bL12"/>
</dbReference>
<evidence type="ECO:0000259" key="4">
    <source>
        <dbReference type="Pfam" id="PF00542"/>
    </source>
</evidence>
<organism evidence="5 6">
    <name type="scientific">Streptomyces griseicoloratus</name>
    <dbReference type="NCBI Taxonomy" id="2752516"/>
    <lineage>
        <taxon>Bacteria</taxon>
        <taxon>Bacillati</taxon>
        <taxon>Actinomycetota</taxon>
        <taxon>Actinomycetes</taxon>
        <taxon>Kitasatosporales</taxon>
        <taxon>Streptomycetaceae</taxon>
        <taxon>Streptomyces</taxon>
    </lineage>
</organism>
<dbReference type="EMBL" id="JACVQF010000187">
    <property type="protein sequence ID" value="MBD0420231.1"/>
    <property type="molecule type" value="Genomic_DNA"/>
</dbReference>
<dbReference type="RefSeq" id="WP_188181233.1">
    <property type="nucleotide sequence ID" value="NZ_JACVQF010000187.1"/>
</dbReference>
<dbReference type="CDD" id="cd00387">
    <property type="entry name" value="Ribosomal_L7_L12"/>
    <property type="match status" value="1"/>
</dbReference>
<dbReference type="Pfam" id="PF00542">
    <property type="entry name" value="Ribosomal_L12"/>
    <property type="match status" value="1"/>
</dbReference>
<dbReference type="PANTHER" id="PTHR45987:SF4">
    <property type="entry name" value="LARGE RIBOSOMAL SUBUNIT PROTEIN BL12M"/>
    <property type="match status" value="1"/>
</dbReference>
<comment type="caution">
    <text evidence="5">The sequence shown here is derived from an EMBL/GenBank/DDBJ whole genome shotgun (WGS) entry which is preliminary data.</text>
</comment>
<dbReference type="Proteomes" id="UP000621210">
    <property type="component" value="Unassembled WGS sequence"/>
</dbReference>
<keyword evidence="1 5" id="KW-0689">Ribosomal protein</keyword>
<feature type="domain" description="Large ribosomal subunit protein bL12 C-terminal" evidence="4">
    <location>
        <begin position="8"/>
        <end position="73"/>
    </location>
</feature>
<sequence length="74" mass="7982">MSDEQDEFTVVLVDAGRNKVSVIKALRELTGLGLAEAKEMADQVPTTVLEAVDEERAQRAKLKLQAAGATVELN</sequence>
<reference evidence="5" key="1">
    <citation type="submission" date="2020-09" db="EMBL/GenBank/DDBJ databases">
        <title>Streptomyces grisecoloratus sp. nov., isolated from cotton soil.</title>
        <authorList>
            <person name="Xing L."/>
        </authorList>
    </citation>
    <scope>NUCLEOTIDE SEQUENCE</scope>
    <source>
        <strain evidence="5">TRM S81-3</strain>
    </source>
</reference>
<dbReference type="GO" id="GO:0022625">
    <property type="term" value="C:cytosolic large ribosomal subunit"/>
    <property type="evidence" value="ECO:0007669"/>
    <property type="project" value="TreeGrafter"/>
</dbReference>
<dbReference type="Gene3D" id="3.30.1390.10">
    <property type="match status" value="1"/>
</dbReference>
<proteinExistence type="predicted"/>
<dbReference type="FunFam" id="3.30.1390.10:FF:000001">
    <property type="entry name" value="50S ribosomal protein L7/L12"/>
    <property type="match status" value="1"/>
</dbReference>
<evidence type="ECO:0000313" key="6">
    <source>
        <dbReference type="Proteomes" id="UP000621210"/>
    </source>
</evidence>
<keyword evidence="6" id="KW-1185">Reference proteome</keyword>
<evidence type="ECO:0000313" key="5">
    <source>
        <dbReference type="EMBL" id="MBD0420231.1"/>
    </source>
</evidence>
<reference evidence="5" key="2">
    <citation type="submission" date="2020-09" db="EMBL/GenBank/DDBJ databases">
        <authorList>
            <person name="Luo X."/>
        </authorList>
    </citation>
    <scope>NUCLEOTIDE SEQUENCE</scope>
    <source>
        <strain evidence="5">TRM S81-3</strain>
    </source>
</reference>
<protein>
    <recommendedName>
        <fullName evidence="3">50S ribosomal protein L7/L12</fullName>
    </recommendedName>
</protein>
<evidence type="ECO:0000256" key="2">
    <source>
        <dbReference type="ARBA" id="ARBA00023274"/>
    </source>
</evidence>
<dbReference type="AlphaFoldDB" id="A0A926L4G4"/>
<dbReference type="SUPFAM" id="SSF54736">
    <property type="entry name" value="ClpS-like"/>
    <property type="match status" value="1"/>
</dbReference>
<evidence type="ECO:0000256" key="1">
    <source>
        <dbReference type="ARBA" id="ARBA00022980"/>
    </source>
</evidence>
<accession>A0A926L4G4</accession>
<dbReference type="InterPro" id="IPR013823">
    <property type="entry name" value="Ribosomal_bL12_C"/>
</dbReference>
<dbReference type="GO" id="GO:0006412">
    <property type="term" value="P:translation"/>
    <property type="evidence" value="ECO:0007669"/>
    <property type="project" value="InterPro"/>
</dbReference>
<evidence type="ECO:0000256" key="3">
    <source>
        <dbReference type="ARBA" id="ARBA00035412"/>
    </source>
</evidence>
<gene>
    <name evidence="5" type="ORF">H0H10_13845</name>
</gene>
<dbReference type="PANTHER" id="PTHR45987">
    <property type="entry name" value="39S RIBOSOMAL PROTEIN L12"/>
    <property type="match status" value="1"/>
</dbReference>